<dbReference type="Proteomes" id="UP001152622">
    <property type="component" value="Chromosome 4"/>
</dbReference>
<name>A0A9Q1J4C2_SYNKA</name>
<comment type="caution">
    <text evidence="1">The sequence shown here is derived from an EMBL/GenBank/DDBJ whole genome shotgun (WGS) entry which is preliminary data.</text>
</comment>
<dbReference type="CDD" id="cd00303">
    <property type="entry name" value="retropepsin_like"/>
    <property type="match status" value="1"/>
</dbReference>
<evidence type="ECO:0000313" key="1">
    <source>
        <dbReference type="EMBL" id="KAJ8365358.1"/>
    </source>
</evidence>
<proteinExistence type="predicted"/>
<accession>A0A9Q1J4C2</accession>
<organism evidence="1 2">
    <name type="scientific">Synaphobranchus kaupii</name>
    <name type="common">Kaup's arrowtooth eel</name>
    <dbReference type="NCBI Taxonomy" id="118154"/>
    <lineage>
        <taxon>Eukaryota</taxon>
        <taxon>Metazoa</taxon>
        <taxon>Chordata</taxon>
        <taxon>Craniata</taxon>
        <taxon>Vertebrata</taxon>
        <taxon>Euteleostomi</taxon>
        <taxon>Actinopterygii</taxon>
        <taxon>Neopterygii</taxon>
        <taxon>Teleostei</taxon>
        <taxon>Anguilliformes</taxon>
        <taxon>Synaphobranchidae</taxon>
        <taxon>Synaphobranchus</taxon>
    </lineage>
</organism>
<gene>
    <name evidence="1" type="ORF">SKAU_G00141890</name>
</gene>
<protein>
    <submittedName>
        <fullName evidence="1">Uncharacterized protein</fullName>
    </submittedName>
</protein>
<dbReference type="AlphaFoldDB" id="A0A9Q1J4C2"/>
<reference evidence="1" key="1">
    <citation type="journal article" date="2023" name="Science">
        <title>Genome structures resolve the early diversification of teleost fishes.</title>
        <authorList>
            <person name="Parey E."/>
            <person name="Louis A."/>
            <person name="Montfort J."/>
            <person name="Bouchez O."/>
            <person name="Roques C."/>
            <person name="Iampietro C."/>
            <person name="Lluch J."/>
            <person name="Castinel A."/>
            <person name="Donnadieu C."/>
            <person name="Desvignes T."/>
            <person name="Floi Bucao C."/>
            <person name="Jouanno E."/>
            <person name="Wen M."/>
            <person name="Mejri S."/>
            <person name="Dirks R."/>
            <person name="Jansen H."/>
            <person name="Henkel C."/>
            <person name="Chen W.J."/>
            <person name="Zahm M."/>
            <person name="Cabau C."/>
            <person name="Klopp C."/>
            <person name="Thompson A.W."/>
            <person name="Robinson-Rechavi M."/>
            <person name="Braasch I."/>
            <person name="Lecointre G."/>
            <person name="Bobe J."/>
            <person name="Postlethwait J.H."/>
            <person name="Berthelot C."/>
            <person name="Roest Crollius H."/>
            <person name="Guiguen Y."/>
        </authorList>
    </citation>
    <scope>NUCLEOTIDE SEQUENCE</scope>
    <source>
        <strain evidence="1">WJC10195</strain>
    </source>
</reference>
<dbReference type="OrthoDB" id="1430630at2759"/>
<dbReference type="EMBL" id="JAINUF010000004">
    <property type="protein sequence ID" value="KAJ8365358.1"/>
    <property type="molecule type" value="Genomic_DNA"/>
</dbReference>
<keyword evidence="2" id="KW-1185">Reference proteome</keyword>
<evidence type="ECO:0000313" key="2">
    <source>
        <dbReference type="Proteomes" id="UP001152622"/>
    </source>
</evidence>
<sequence length="191" mass="20906">MRGCGGMRRVPVLMDGDLVARSDGEKANMLAKTLSGEAGGVRLSAECLRQRREVLEERRDLGHKKMYELTKMDSADSNQLKSALDQQGVLLRRHQSQLDSVVSVLVDSGAEGNFMDADLVSQLPLPSVPLQDPLEALVITDSLEREAVDLSTVPPVYLDLREVCSKSRTTSLPPHRLYDCAIDLPPGKSPP</sequence>